<sequence>MPVAMIEEDKLVMKIKGVVVVEAVVIPILSFTGPISGFDPLAERGSMASFFWPTVYIWLVAPAKSHVCGKLAMPWPIGGGECHTRSMATVSASHFVSRSSAVNSHGAPGSKSTPQFAQIGMRSQQATHSGLRSLKNLDGMVYEKKVEARQVQVKKPAKSPEPGKIVCRKGMGIVFVGAEVGPWSKTGGLGDVLGGLPPALAARGHRVMTVSPRYDQYRDAWDTCVLVDIQVGNRVERVRFFHCYKRGVDRVFVDHPMFLEKVWGKTGSKIYGPRAGLDYKDNQLRFSLLSLAALEAPRVLNLISNKYFSGPYGVDLFASR</sequence>
<reference evidence="6 7" key="1">
    <citation type="journal article" date="2023" name="Hortic Res">
        <title>Pangenome of water caltrop reveals structural variations and asymmetric subgenome divergence after allopolyploidization.</title>
        <authorList>
            <person name="Zhang X."/>
            <person name="Chen Y."/>
            <person name="Wang L."/>
            <person name="Yuan Y."/>
            <person name="Fang M."/>
            <person name="Shi L."/>
            <person name="Lu R."/>
            <person name="Comes H.P."/>
            <person name="Ma Y."/>
            <person name="Chen Y."/>
            <person name="Huang G."/>
            <person name="Zhou Y."/>
            <person name="Zheng Z."/>
            <person name="Qiu Y."/>
        </authorList>
    </citation>
    <scope>NUCLEOTIDE SEQUENCE [LARGE SCALE GENOMIC DNA]</scope>
    <source>
        <strain evidence="6">F231</strain>
    </source>
</reference>
<dbReference type="GO" id="GO:0016757">
    <property type="term" value="F:glycosyltransferase activity"/>
    <property type="evidence" value="ECO:0007669"/>
    <property type="project" value="UniProtKB-KW"/>
</dbReference>
<organism evidence="6 7">
    <name type="scientific">Trapa natans</name>
    <name type="common">Water chestnut</name>
    <dbReference type="NCBI Taxonomy" id="22666"/>
    <lineage>
        <taxon>Eukaryota</taxon>
        <taxon>Viridiplantae</taxon>
        <taxon>Streptophyta</taxon>
        <taxon>Embryophyta</taxon>
        <taxon>Tracheophyta</taxon>
        <taxon>Spermatophyta</taxon>
        <taxon>Magnoliopsida</taxon>
        <taxon>eudicotyledons</taxon>
        <taxon>Gunneridae</taxon>
        <taxon>Pentapetalae</taxon>
        <taxon>rosids</taxon>
        <taxon>malvids</taxon>
        <taxon>Myrtales</taxon>
        <taxon>Lythraceae</taxon>
        <taxon>Trapa</taxon>
    </lineage>
</organism>
<evidence type="ECO:0000256" key="2">
    <source>
        <dbReference type="ARBA" id="ARBA00022676"/>
    </source>
</evidence>
<keyword evidence="7" id="KW-1185">Reference proteome</keyword>
<evidence type="ECO:0000313" key="7">
    <source>
        <dbReference type="Proteomes" id="UP001346149"/>
    </source>
</evidence>
<gene>
    <name evidence="6" type="ORF">SAY86_027352</name>
</gene>
<evidence type="ECO:0000259" key="5">
    <source>
        <dbReference type="Pfam" id="PF08323"/>
    </source>
</evidence>
<keyword evidence="2" id="KW-0328">Glycosyltransferase</keyword>
<keyword evidence="4" id="KW-0750">Starch biosynthesis</keyword>
<dbReference type="Pfam" id="PF08323">
    <property type="entry name" value="Glyco_transf_5"/>
    <property type="match status" value="1"/>
</dbReference>
<dbReference type="InterPro" id="IPR013534">
    <property type="entry name" value="Starch_synth_cat_dom"/>
</dbReference>
<proteinExistence type="predicted"/>
<dbReference type="Proteomes" id="UP001346149">
    <property type="component" value="Unassembled WGS sequence"/>
</dbReference>
<evidence type="ECO:0000313" key="6">
    <source>
        <dbReference type="EMBL" id="KAK4769202.1"/>
    </source>
</evidence>
<comment type="pathway">
    <text evidence="1">Glycan biosynthesis; starch biosynthesis.</text>
</comment>
<dbReference type="AlphaFoldDB" id="A0AAN7QIR9"/>
<accession>A0AAN7QIR9</accession>
<dbReference type="EMBL" id="JAXQNO010000021">
    <property type="protein sequence ID" value="KAK4769202.1"/>
    <property type="molecule type" value="Genomic_DNA"/>
</dbReference>
<dbReference type="PANTHER" id="PTHR45825">
    <property type="entry name" value="GRANULE-BOUND STARCH SYNTHASE 1, CHLOROPLASTIC/AMYLOPLASTIC"/>
    <property type="match status" value="1"/>
</dbReference>
<keyword evidence="3" id="KW-0808">Transferase</keyword>
<comment type="caution">
    <text evidence="6">The sequence shown here is derived from an EMBL/GenBank/DDBJ whole genome shotgun (WGS) entry which is preliminary data.</text>
</comment>
<dbReference type="Gene3D" id="3.40.50.2000">
    <property type="entry name" value="Glycogen Phosphorylase B"/>
    <property type="match status" value="1"/>
</dbReference>
<dbReference type="GO" id="GO:0019252">
    <property type="term" value="P:starch biosynthetic process"/>
    <property type="evidence" value="ECO:0007669"/>
    <property type="project" value="UniProtKB-KW"/>
</dbReference>
<evidence type="ECO:0000256" key="4">
    <source>
        <dbReference type="ARBA" id="ARBA00022922"/>
    </source>
</evidence>
<feature type="domain" description="Starch synthase catalytic" evidence="5">
    <location>
        <begin position="173"/>
        <end position="300"/>
    </location>
</feature>
<evidence type="ECO:0000256" key="3">
    <source>
        <dbReference type="ARBA" id="ARBA00022679"/>
    </source>
</evidence>
<evidence type="ECO:0000256" key="1">
    <source>
        <dbReference type="ARBA" id="ARBA00004727"/>
    </source>
</evidence>
<dbReference type="PANTHER" id="PTHR45825:SF3">
    <property type="entry name" value="GRANULE-BOUND STARCH SYNTHASE 1, CHLOROPLASTIC_AMYLOPLASTIC"/>
    <property type="match status" value="1"/>
</dbReference>
<protein>
    <recommendedName>
        <fullName evidence="5">Starch synthase catalytic domain-containing protein</fullName>
    </recommendedName>
</protein>
<dbReference type="SUPFAM" id="SSF53756">
    <property type="entry name" value="UDP-Glycosyltransferase/glycogen phosphorylase"/>
    <property type="match status" value="1"/>
</dbReference>
<name>A0AAN7QIR9_TRANT</name>